<dbReference type="PROSITE" id="PS00211">
    <property type="entry name" value="ABC_TRANSPORTER_1"/>
    <property type="match status" value="1"/>
</dbReference>
<keyword evidence="4 6" id="KW-0067">ATP-binding</keyword>
<evidence type="ECO:0000313" key="7">
    <source>
        <dbReference type="Proteomes" id="UP000549457"/>
    </source>
</evidence>
<evidence type="ECO:0000256" key="4">
    <source>
        <dbReference type="ARBA" id="ARBA00022840"/>
    </source>
</evidence>
<name>A0A840SKH0_9RHOB</name>
<dbReference type="Proteomes" id="UP000549457">
    <property type="component" value="Unassembled WGS sequence"/>
</dbReference>
<dbReference type="InterPro" id="IPR017871">
    <property type="entry name" value="ABC_transporter-like_CS"/>
</dbReference>
<evidence type="ECO:0000256" key="2">
    <source>
        <dbReference type="ARBA" id="ARBA00022448"/>
    </source>
</evidence>
<dbReference type="SMART" id="SM00382">
    <property type="entry name" value="AAA"/>
    <property type="match status" value="1"/>
</dbReference>
<dbReference type="InterPro" id="IPR003439">
    <property type="entry name" value="ABC_transporter-like_ATP-bd"/>
</dbReference>
<dbReference type="RefSeq" id="WP_246399542.1">
    <property type="nucleotide sequence ID" value="NZ_JACHFM010000001.1"/>
</dbReference>
<sequence>MMTVPNEPKIRLEHVGKMFDSFVALDDLSLDIRPGEFLAIVGPSGSGKTTVLNMLAGLDRQSSGTILLDGKPIAGPGPDRGVMFQDYALFPWQTVRGNVGFGLTHGPAGAGLDRAAREARVARVIDLVNLGGAEERYPHQLSGGMRQRVALGRLIANEPEVLLMDEPLAALDAQTRLVLQDEILRIWRQDQPAAERRTVVFITHGIDEAVYLADRVVVLGSRPGRLKAIVDVDLPRPRNEATRATAAFADLSRSIWELIRDEAIRATVE</sequence>
<proteinExistence type="inferred from homology"/>
<dbReference type="InterPro" id="IPR027417">
    <property type="entry name" value="P-loop_NTPase"/>
</dbReference>
<dbReference type="EMBL" id="JACHFM010000001">
    <property type="protein sequence ID" value="MBB5221260.1"/>
    <property type="molecule type" value="Genomic_DNA"/>
</dbReference>
<dbReference type="PROSITE" id="PS50893">
    <property type="entry name" value="ABC_TRANSPORTER_2"/>
    <property type="match status" value="1"/>
</dbReference>
<keyword evidence="3" id="KW-0547">Nucleotide-binding</keyword>
<evidence type="ECO:0000313" key="6">
    <source>
        <dbReference type="EMBL" id="MBB5221260.1"/>
    </source>
</evidence>
<dbReference type="Gene3D" id="3.40.50.300">
    <property type="entry name" value="P-loop containing nucleotide triphosphate hydrolases"/>
    <property type="match status" value="1"/>
</dbReference>
<dbReference type="GO" id="GO:0005524">
    <property type="term" value="F:ATP binding"/>
    <property type="evidence" value="ECO:0007669"/>
    <property type="project" value="UniProtKB-KW"/>
</dbReference>
<feature type="domain" description="ABC transporter" evidence="5">
    <location>
        <begin position="10"/>
        <end position="246"/>
    </location>
</feature>
<dbReference type="InterPro" id="IPR003593">
    <property type="entry name" value="AAA+_ATPase"/>
</dbReference>
<keyword evidence="2" id="KW-0813">Transport</keyword>
<dbReference type="CDD" id="cd03293">
    <property type="entry name" value="ABC_NrtD_SsuB_transporters"/>
    <property type="match status" value="1"/>
</dbReference>
<dbReference type="PANTHER" id="PTHR42788:SF13">
    <property type="entry name" value="ALIPHATIC SULFONATES IMPORT ATP-BINDING PROTEIN SSUB"/>
    <property type="match status" value="1"/>
</dbReference>
<comment type="caution">
    <text evidence="6">The sequence shown here is derived from an EMBL/GenBank/DDBJ whole genome shotgun (WGS) entry which is preliminary data.</text>
</comment>
<reference evidence="6 7" key="1">
    <citation type="submission" date="2020-08" db="EMBL/GenBank/DDBJ databases">
        <title>Genomic Encyclopedia of Type Strains, Phase IV (KMG-IV): sequencing the most valuable type-strain genomes for metagenomic binning, comparative biology and taxonomic classification.</title>
        <authorList>
            <person name="Goeker M."/>
        </authorList>
    </citation>
    <scope>NUCLEOTIDE SEQUENCE [LARGE SCALE GENOMIC DNA]</scope>
    <source>
        <strain evidence="6 7">DSM 101730</strain>
    </source>
</reference>
<dbReference type="PANTHER" id="PTHR42788">
    <property type="entry name" value="TAURINE IMPORT ATP-BINDING PROTEIN-RELATED"/>
    <property type="match status" value="1"/>
</dbReference>
<keyword evidence="7" id="KW-1185">Reference proteome</keyword>
<evidence type="ECO:0000256" key="3">
    <source>
        <dbReference type="ARBA" id="ARBA00022741"/>
    </source>
</evidence>
<dbReference type="AlphaFoldDB" id="A0A840SKH0"/>
<dbReference type="InterPro" id="IPR050166">
    <property type="entry name" value="ABC_transporter_ATP-bind"/>
</dbReference>
<accession>A0A840SKH0</accession>
<dbReference type="Pfam" id="PF00005">
    <property type="entry name" value="ABC_tran"/>
    <property type="match status" value="1"/>
</dbReference>
<gene>
    <name evidence="6" type="ORF">HNP73_001181</name>
</gene>
<protein>
    <submittedName>
        <fullName evidence="6">NitT/TauT family transport system ATP-binding protein</fullName>
    </submittedName>
</protein>
<evidence type="ECO:0000259" key="5">
    <source>
        <dbReference type="PROSITE" id="PS50893"/>
    </source>
</evidence>
<dbReference type="GO" id="GO:0016887">
    <property type="term" value="F:ATP hydrolysis activity"/>
    <property type="evidence" value="ECO:0007669"/>
    <property type="project" value="InterPro"/>
</dbReference>
<comment type="similarity">
    <text evidence="1">Belongs to the ABC transporter superfamily.</text>
</comment>
<dbReference type="SUPFAM" id="SSF52540">
    <property type="entry name" value="P-loop containing nucleoside triphosphate hydrolases"/>
    <property type="match status" value="1"/>
</dbReference>
<organism evidence="6 7">
    <name type="scientific">Amaricoccus macauensis</name>
    <dbReference type="NCBI Taxonomy" id="57001"/>
    <lineage>
        <taxon>Bacteria</taxon>
        <taxon>Pseudomonadati</taxon>
        <taxon>Pseudomonadota</taxon>
        <taxon>Alphaproteobacteria</taxon>
        <taxon>Rhodobacterales</taxon>
        <taxon>Paracoccaceae</taxon>
        <taxon>Amaricoccus</taxon>
    </lineage>
</organism>
<evidence type="ECO:0000256" key="1">
    <source>
        <dbReference type="ARBA" id="ARBA00005417"/>
    </source>
</evidence>